<reference evidence="1" key="1">
    <citation type="journal article" date="2023" name="PLoS Negl. Trop. Dis.">
        <title>A genome sequence for Biomphalaria pfeifferi, the major vector snail for the human-infecting parasite Schistosoma mansoni.</title>
        <authorList>
            <person name="Bu L."/>
            <person name="Lu L."/>
            <person name="Laidemitt M.R."/>
            <person name="Zhang S.M."/>
            <person name="Mutuku M."/>
            <person name="Mkoji G."/>
            <person name="Steinauer M."/>
            <person name="Loker E.S."/>
        </authorList>
    </citation>
    <scope>NUCLEOTIDE SEQUENCE</scope>
    <source>
        <strain evidence="1">KasaAsao</strain>
    </source>
</reference>
<sequence>EKLSFRRVRGVKFQLIDASIISLRDPALKGKTTRKNALQWINASVAYNTLHQDVRCQRQ</sequence>
<gene>
    <name evidence="1" type="ORF">Bpfe_022937</name>
</gene>
<reference evidence="1" key="2">
    <citation type="submission" date="2023-04" db="EMBL/GenBank/DDBJ databases">
        <authorList>
            <person name="Bu L."/>
            <person name="Lu L."/>
            <person name="Laidemitt M.R."/>
            <person name="Zhang S.M."/>
            <person name="Mutuku M."/>
            <person name="Mkoji G."/>
            <person name="Steinauer M."/>
            <person name="Loker E.S."/>
        </authorList>
    </citation>
    <scope>NUCLEOTIDE SEQUENCE</scope>
    <source>
        <strain evidence="1">KasaAsao</strain>
        <tissue evidence="1">Whole Snail</tissue>
    </source>
</reference>
<keyword evidence="2" id="KW-1185">Reference proteome</keyword>
<dbReference type="Proteomes" id="UP001233172">
    <property type="component" value="Unassembled WGS sequence"/>
</dbReference>
<accession>A0AAD8B514</accession>
<feature type="non-terminal residue" evidence="1">
    <location>
        <position position="1"/>
    </location>
</feature>
<proteinExistence type="predicted"/>
<evidence type="ECO:0000313" key="1">
    <source>
        <dbReference type="EMBL" id="KAK0047632.1"/>
    </source>
</evidence>
<dbReference type="AlphaFoldDB" id="A0AAD8B514"/>
<organism evidence="1 2">
    <name type="scientific">Biomphalaria pfeifferi</name>
    <name type="common">Bloodfluke planorb</name>
    <name type="synonym">Freshwater snail</name>
    <dbReference type="NCBI Taxonomy" id="112525"/>
    <lineage>
        <taxon>Eukaryota</taxon>
        <taxon>Metazoa</taxon>
        <taxon>Spiralia</taxon>
        <taxon>Lophotrochozoa</taxon>
        <taxon>Mollusca</taxon>
        <taxon>Gastropoda</taxon>
        <taxon>Heterobranchia</taxon>
        <taxon>Euthyneura</taxon>
        <taxon>Panpulmonata</taxon>
        <taxon>Hygrophila</taxon>
        <taxon>Lymnaeoidea</taxon>
        <taxon>Planorbidae</taxon>
        <taxon>Biomphalaria</taxon>
    </lineage>
</organism>
<evidence type="ECO:0000313" key="2">
    <source>
        <dbReference type="Proteomes" id="UP001233172"/>
    </source>
</evidence>
<dbReference type="EMBL" id="JASAOG010000148">
    <property type="protein sequence ID" value="KAK0047632.1"/>
    <property type="molecule type" value="Genomic_DNA"/>
</dbReference>
<name>A0AAD8B514_BIOPF</name>
<protein>
    <submittedName>
        <fullName evidence="1">Uncharacterized protein</fullName>
    </submittedName>
</protein>
<comment type="caution">
    <text evidence="1">The sequence shown here is derived from an EMBL/GenBank/DDBJ whole genome shotgun (WGS) entry which is preliminary data.</text>
</comment>